<evidence type="ECO:0000256" key="2">
    <source>
        <dbReference type="SAM" id="Coils"/>
    </source>
</evidence>
<accession>A0A1Y2D9U6</accession>
<proteinExistence type="predicted"/>
<organism evidence="4 5">
    <name type="scientific">Neocallimastix californiae</name>
    <dbReference type="NCBI Taxonomy" id="1754190"/>
    <lineage>
        <taxon>Eukaryota</taxon>
        <taxon>Fungi</taxon>
        <taxon>Fungi incertae sedis</taxon>
        <taxon>Chytridiomycota</taxon>
        <taxon>Chytridiomycota incertae sedis</taxon>
        <taxon>Neocallimastigomycetes</taxon>
        <taxon>Neocallimastigales</taxon>
        <taxon>Neocallimastigaceae</taxon>
        <taxon>Neocallimastix</taxon>
    </lineage>
</organism>
<feature type="coiled-coil region" evidence="2">
    <location>
        <begin position="170"/>
        <end position="267"/>
    </location>
</feature>
<feature type="coiled-coil region" evidence="2">
    <location>
        <begin position="348"/>
        <end position="414"/>
    </location>
</feature>
<dbReference type="STRING" id="1754190.A0A1Y2D9U6"/>
<protein>
    <recommendedName>
        <fullName evidence="3">Cilia- and flagella-associated protein 58 central coiled coil domain-containing protein</fullName>
    </recommendedName>
</protein>
<gene>
    <name evidence="4" type="ORF">LY90DRAFT_506936</name>
</gene>
<keyword evidence="1 2" id="KW-0175">Coiled coil</keyword>
<dbReference type="GO" id="GO:0005856">
    <property type="term" value="C:cytoskeleton"/>
    <property type="evidence" value="ECO:0007669"/>
    <property type="project" value="TreeGrafter"/>
</dbReference>
<evidence type="ECO:0000259" key="3">
    <source>
        <dbReference type="Pfam" id="PF21771"/>
    </source>
</evidence>
<dbReference type="PANTHER" id="PTHR32083:SF34">
    <property type="entry name" value="COILED-COIL DOMAIN-CONTAINING PROTEIN 146"/>
    <property type="match status" value="1"/>
</dbReference>
<dbReference type="EMBL" id="MCOG01000075">
    <property type="protein sequence ID" value="ORY56030.1"/>
    <property type="molecule type" value="Genomic_DNA"/>
</dbReference>
<comment type="caution">
    <text evidence="4">The sequence shown here is derived from an EMBL/GenBank/DDBJ whole genome shotgun (WGS) entry which is preliminary data.</text>
</comment>
<dbReference type="PANTHER" id="PTHR32083">
    <property type="entry name" value="CILIA AND FLAGELLA-ASSOCIATED PROTEIN 58-RELATED"/>
    <property type="match status" value="1"/>
</dbReference>
<evidence type="ECO:0000256" key="1">
    <source>
        <dbReference type="ARBA" id="ARBA00023054"/>
    </source>
</evidence>
<name>A0A1Y2D9U6_9FUNG</name>
<dbReference type="InterPro" id="IPR049270">
    <property type="entry name" value="CFAP58_CC"/>
</dbReference>
<evidence type="ECO:0000313" key="4">
    <source>
        <dbReference type="EMBL" id="ORY56030.1"/>
    </source>
</evidence>
<sequence length="604" mass="71104">MYHRLESSVNNIRMTHITLREQILESEQNHKLLKQDSKHYSSEIQNLHEKIDFGIYNFLKQEKIETAEKEKMTSNMEAKKKLEEELEEASKSIEVLEKQREKLKAMSELKFRELIKIQYKLKNYKDYSQDKDIIIRDTSKRLSESSIRLKEFSELYNVVKNERNKYVNMIQSTLQRIAEMKEKVRVLVNEIEILRQEIITKDRELAKQKQTNASSYSCRDSCKNEANKLLALYREKRDNIDQNISRIESLNAMISNTEAELVNMRNKYDSAVIDRNSMGIKILEQNDELCILYEKTNILEDVIKKGEKALGEREEEIKKLKLVKKELIHSIDILKKKEPLTTQYDTKIVNLQIELNKTIERVKELSAKVEDPFGKRCNKIKGSDPDEAKLLRKITRLEEQLVDKEERLLEKELIYDEISNLTERLKKQASVDRNSSNYYANQLNDLTMKIKNISREMMAKVSELSMYQSDTLALYQEKCEKSAILEQAEKNIRNNLPPVASIKDDVKKYEKKIEREKEFIQMMRQKLYNHGICPDEGDKFYTVNNTRTTSKPRPNAYIPQNNGNGISGELPIPKPYGLFAPFKPFEKSVHLRHYRKVVDKPIEI</sequence>
<dbReference type="AlphaFoldDB" id="A0A1Y2D9U6"/>
<feature type="domain" description="Cilia- and flagella-associated protein 58 central coiled coil" evidence="3">
    <location>
        <begin position="75"/>
        <end position="334"/>
    </location>
</feature>
<dbReference type="OrthoDB" id="10262929at2759"/>
<dbReference type="Proteomes" id="UP000193920">
    <property type="component" value="Unassembled WGS sequence"/>
</dbReference>
<feature type="coiled-coil region" evidence="2">
    <location>
        <begin position="499"/>
        <end position="526"/>
    </location>
</feature>
<keyword evidence="5" id="KW-1185">Reference proteome</keyword>
<reference evidence="4 5" key="1">
    <citation type="submission" date="2016-08" db="EMBL/GenBank/DDBJ databases">
        <title>A Parts List for Fungal Cellulosomes Revealed by Comparative Genomics.</title>
        <authorList>
            <consortium name="DOE Joint Genome Institute"/>
            <person name="Haitjema C.H."/>
            <person name="Gilmore S.P."/>
            <person name="Henske J.K."/>
            <person name="Solomon K.V."/>
            <person name="De Groot R."/>
            <person name="Kuo A."/>
            <person name="Mondo S.J."/>
            <person name="Salamov A.A."/>
            <person name="Labutti K."/>
            <person name="Zhao Z."/>
            <person name="Chiniquy J."/>
            <person name="Barry K."/>
            <person name="Brewer H.M."/>
            <person name="Purvine S.O."/>
            <person name="Wright A.T."/>
            <person name="Boxma B."/>
            <person name="Van Alen T."/>
            <person name="Hackstein J.H."/>
            <person name="Baker S.E."/>
            <person name="Grigoriev I.V."/>
            <person name="O'Malley M.A."/>
        </authorList>
    </citation>
    <scope>NUCLEOTIDE SEQUENCE [LARGE SCALE GENOMIC DNA]</scope>
    <source>
        <strain evidence="4 5">G1</strain>
    </source>
</reference>
<feature type="coiled-coil region" evidence="2">
    <location>
        <begin position="64"/>
        <end position="106"/>
    </location>
</feature>
<dbReference type="Pfam" id="PF21771">
    <property type="entry name" value="CFAP58_CC"/>
    <property type="match status" value="1"/>
</dbReference>
<evidence type="ECO:0000313" key="5">
    <source>
        <dbReference type="Proteomes" id="UP000193920"/>
    </source>
</evidence>